<dbReference type="GO" id="GO:0005524">
    <property type="term" value="F:ATP binding"/>
    <property type="evidence" value="ECO:0007669"/>
    <property type="project" value="UniProtKB-KW"/>
</dbReference>
<comment type="similarity">
    <text evidence="1">Belongs to the disease resistance NB-LRR family.</text>
</comment>
<dbReference type="Pfam" id="PF00931">
    <property type="entry name" value="NB-ARC"/>
    <property type="match status" value="1"/>
</dbReference>
<dbReference type="InterPro" id="IPR002182">
    <property type="entry name" value="NB-ARC"/>
</dbReference>
<dbReference type="InterPro" id="IPR041118">
    <property type="entry name" value="Rx_N"/>
</dbReference>
<name>A0A811RDM4_9POAL</name>
<dbReference type="InterPro" id="IPR027417">
    <property type="entry name" value="P-loop_NTPase"/>
</dbReference>
<proteinExistence type="inferred from homology"/>
<protein>
    <submittedName>
        <fullName evidence="9">Uncharacterized protein</fullName>
    </submittedName>
</protein>
<evidence type="ECO:0000256" key="1">
    <source>
        <dbReference type="ARBA" id="ARBA00008894"/>
    </source>
</evidence>
<evidence type="ECO:0000259" key="7">
    <source>
        <dbReference type="Pfam" id="PF00931"/>
    </source>
</evidence>
<comment type="caution">
    <text evidence="9">The sequence shown here is derived from an EMBL/GenBank/DDBJ whole genome shotgun (WGS) entry which is preliminary data.</text>
</comment>
<keyword evidence="4" id="KW-0547">Nucleotide-binding</keyword>
<dbReference type="GO" id="GO:0006952">
    <property type="term" value="P:defense response"/>
    <property type="evidence" value="ECO:0007669"/>
    <property type="project" value="UniProtKB-KW"/>
</dbReference>
<feature type="domain" description="NB-ARC" evidence="7">
    <location>
        <begin position="221"/>
        <end position="397"/>
    </location>
</feature>
<dbReference type="AlphaFoldDB" id="A0A811RDM4"/>
<evidence type="ECO:0000256" key="6">
    <source>
        <dbReference type="ARBA" id="ARBA00022840"/>
    </source>
</evidence>
<dbReference type="OrthoDB" id="652097at2759"/>
<evidence type="ECO:0000256" key="5">
    <source>
        <dbReference type="ARBA" id="ARBA00022821"/>
    </source>
</evidence>
<dbReference type="SUPFAM" id="SSF52540">
    <property type="entry name" value="P-loop containing nucleoside triphosphate hydrolases"/>
    <property type="match status" value="1"/>
</dbReference>
<keyword evidence="5" id="KW-0611">Plant defense</keyword>
<dbReference type="PRINTS" id="PR00364">
    <property type="entry name" value="DISEASERSIST"/>
</dbReference>
<evidence type="ECO:0000256" key="3">
    <source>
        <dbReference type="ARBA" id="ARBA00022737"/>
    </source>
</evidence>
<feature type="domain" description="Disease resistance N-terminal" evidence="8">
    <location>
        <begin position="12"/>
        <end position="94"/>
    </location>
</feature>
<dbReference type="Gene3D" id="3.40.50.300">
    <property type="entry name" value="P-loop containing nucleotide triphosphate hydrolases"/>
    <property type="match status" value="1"/>
</dbReference>
<organism evidence="9 10">
    <name type="scientific">Miscanthus lutarioriparius</name>
    <dbReference type="NCBI Taxonomy" id="422564"/>
    <lineage>
        <taxon>Eukaryota</taxon>
        <taxon>Viridiplantae</taxon>
        <taxon>Streptophyta</taxon>
        <taxon>Embryophyta</taxon>
        <taxon>Tracheophyta</taxon>
        <taxon>Spermatophyta</taxon>
        <taxon>Magnoliopsida</taxon>
        <taxon>Liliopsida</taxon>
        <taxon>Poales</taxon>
        <taxon>Poaceae</taxon>
        <taxon>PACMAD clade</taxon>
        <taxon>Panicoideae</taxon>
        <taxon>Andropogonodae</taxon>
        <taxon>Andropogoneae</taxon>
        <taxon>Saccharinae</taxon>
        <taxon>Miscanthus</taxon>
    </lineage>
</organism>
<keyword evidence="3" id="KW-0677">Repeat</keyword>
<reference evidence="9" key="1">
    <citation type="submission" date="2020-10" db="EMBL/GenBank/DDBJ databases">
        <authorList>
            <person name="Han B."/>
            <person name="Lu T."/>
            <person name="Zhao Q."/>
            <person name="Huang X."/>
            <person name="Zhao Y."/>
        </authorList>
    </citation>
    <scope>NUCLEOTIDE SEQUENCE</scope>
</reference>
<evidence type="ECO:0000256" key="4">
    <source>
        <dbReference type="ARBA" id="ARBA00022741"/>
    </source>
</evidence>
<dbReference type="EMBL" id="CAJGYO010000014">
    <property type="protein sequence ID" value="CAD6268057.1"/>
    <property type="molecule type" value="Genomic_DNA"/>
</dbReference>
<dbReference type="PANTHER" id="PTHR36766">
    <property type="entry name" value="PLANT BROAD-SPECTRUM MILDEW RESISTANCE PROTEIN RPW8"/>
    <property type="match status" value="1"/>
</dbReference>
<dbReference type="PANTHER" id="PTHR36766:SF64">
    <property type="entry name" value="OS12G0206100 PROTEIN"/>
    <property type="match status" value="1"/>
</dbReference>
<keyword evidence="2" id="KW-0433">Leucine-rich repeat</keyword>
<dbReference type="GO" id="GO:0043531">
    <property type="term" value="F:ADP binding"/>
    <property type="evidence" value="ECO:0007669"/>
    <property type="project" value="InterPro"/>
</dbReference>
<evidence type="ECO:0000259" key="8">
    <source>
        <dbReference type="Pfam" id="PF18052"/>
    </source>
</evidence>
<dbReference type="Pfam" id="PF18052">
    <property type="entry name" value="Rx_N"/>
    <property type="match status" value="1"/>
</dbReference>
<sequence>MEAALGGANWLLGQVLNKLSDDLVKAYVSSSELGLNLDKIEREMLYTRALLGEVQGRDFTNKPGLQGLLEKLGKKADEAEDALDELHYFIIQDKLDGTRDATPDLGGGLGAKAQHARHAARHTSGNWLSCFSCCRSQDDVAASMSLDHGGYVEKLPFNRVEMSNKIKQLIQELHSNCTPVSDLLKIVSGSKPQPHMPAFTKRPDTSSKITQKLFGRDAIFEKTINEIISVTQSDKILSVLPIVGPGGIGKTTFTQHLYNDTRIEQHFFVRVWVCVSTNFDVLKLTKETLSCLDATENAGNKMANETTNLDLLQKSIGERLKSKRFIIVMDDIWECSSNDEWEKLLAPFKKDGSSGNVILVTTRFPKIVEMVTKETNAVDLRGLDPNEFWKFFQICAFGRIQDEHGDQELIDIAKQIADKPTCSQNSWSVID</sequence>
<evidence type="ECO:0000256" key="2">
    <source>
        <dbReference type="ARBA" id="ARBA00022614"/>
    </source>
</evidence>
<keyword evidence="10" id="KW-1185">Reference proteome</keyword>
<gene>
    <name evidence="9" type="ORF">NCGR_LOCUS51362</name>
</gene>
<keyword evidence="6" id="KW-0067">ATP-binding</keyword>
<evidence type="ECO:0000313" key="9">
    <source>
        <dbReference type="EMBL" id="CAD6268057.1"/>
    </source>
</evidence>
<evidence type="ECO:0000313" key="10">
    <source>
        <dbReference type="Proteomes" id="UP000604825"/>
    </source>
</evidence>
<accession>A0A811RDM4</accession>
<dbReference type="Proteomes" id="UP000604825">
    <property type="component" value="Unassembled WGS sequence"/>
</dbReference>